<evidence type="ECO:0000313" key="4">
    <source>
        <dbReference type="EMBL" id="ACQ68941.1"/>
    </source>
</evidence>
<dbReference type="SUPFAM" id="SSF52540">
    <property type="entry name" value="P-loop containing nucleoside triphosphate hydrolases"/>
    <property type="match status" value="1"/>
</dbReference>
<dbReference type="EMBL" id="CP001615">
    <property type="protein sequence ID" value="ACQ68941.1"/>
    <property type="molecule type" value="Genomic_DNA"/>
</dbReference>
<dbReference type="KEGG" id="eat:EAT1b_0006"/>
<dbReference type="OrthoDB" id="268750at2"/>
<dbReference type="HOGENOM" id="CLU_298558_0_0_9"/>
<dbReference type="GO" id="GO:0006269">
    <property type="term" value="P:DNA replication, synthesis of primer"/>
    <property type="evidence" value="ECO:0007669"/>
    <property type="project" value="InterPro"/>
</dbReference>
<dbReference type="Proteomes" id="UP000000716">
    <property type="component" value="Chromosome"/>
</dbReference>
<evidence type="ECO:0000256" key="1">
    <source>
        <dbReference type="ARBA" id="ARBA00022741"/>
    </source>
</evidence>
<sequence length="1036" mass="117979">MAKGKEKTHKIEDFIYVDAWYNNQDGKGIPWKRIKVDEVKEFQNEEAMNFNCFTTVQRFNSPERKKGAELFTAPLYFDLDHEKDPAVSQADAVKLIDFLTEELDIAESDIWVYFSGSKGFHILVNSQAIGIEPREDLHKIFKHISGYLVHRLELESLDLVVYTAKRMLRLPNTVHQKTRRYKIELNVGELKTMSLDEIKNLAGQPRKPDELKYTNQVRRESVSLRPNANTFYKNKMDEYLEAAATSKKKYDTEEFNFKKGKPPACVEDILNGGWKKDGDRNQATVQLSCYFKDAGHTKEETLEILEEWVLKHTSSKSGYEKSQRVANTRSVVDSVYADDNQYRFGCAFIRSLHGEKTPGEKDYDRVACAGSLCHALKKQDVKEEDIELLPLSQTGNADYAEKSVRTRVMVAGKKATPYIVPKTIEYECWGRENCKKTSCPLFDIPSHTLYKELGVHDRELIQMTGIGDDNIKGILKTMSGIPNCAKYNTEVVEQTNVDELLVIPMAEDDKEADLLDSSNEGKYVLRRVYSIGDVKINENKHYELTGTVYPHPKNQEGTILINAAKPLQDVVESFRYTEDVKESLGIFQPADYSPASIEEKLAAICNDLTYNITKIVERDDILLGVLMVYHSVLRFRVPWANEPIRGWAEMKIVGDTGTGKSELIRNIMQYAGLGERVNAESTSRTGLTYKMEQSGANGAWYIVWGAWPLADKGMIWIDEDTGISKDDYGEMTLARSDGKLEVKRAVTAETPCRVRAILSGNVPKGKRLADYAQGVESLKEIFNNEDIRRFDFAAFMRSNDVAEEVYNQEIGTFPSFIDKDALKNNILFAWSRKPEDVIFTDETTQSILNVATALSKLYGKATDIPLVSPSDQRNKIARLAVALASLTHSVDESGERIVVLPGHVEFIHEYLKALYNSPGAGLNYYARLALKEEDMTQDRYERFTADLKKVDTLKTTHKFYDFIKLFAQQKYLRLGDIEAMLSIEKDEAKSIVNQLVRMRMIQNTSGGFRKTPRFNAYIQFAMQLGVFDNIDDEYDY</sequence>
<dbReference type="GO" id="GO:0003899">
    <property type="term" value="F:DNA-directed RNA polymerase activity"/>
    <property type="evidence" value="ECO:0007669"/>
    <property type="project" value="InterPro"/>
</dbReference>
<name>C4L0M3_EXISA</name>
<dbReference type="GO" id="GO:0005524">
    <property type="term" value="F:ATP binding"/>
    <property type="evidence" value="ECO:0007669"/>
    <property type="project" value="UniProtKB-KW"/>
</dbReference>
<dbReference type="eggNOG" id="COG1241">
    <property type="taxonomic scope" value="Bacteria"/>
</dbReference>
<dbReference type="PROSITE" id="PS50051">
    <property type="entry name" value="MCM_2"/>
    <property type="match status" value="1"/>
</dbReference>
<organism evidence="4 5">
    <name type="scientific">Exiguobacterium sp. (strain ATCC BAA-1283 / AT1b)</name>
    <dbReference type="NCBI Taxonomy" id="360911"/>
    <lineage>
        <taxon>Bacteria</taxon>
        <taxon>Bacillati</taxon>
        <taxon>Bacillota</taxon>
        <taxon>Bacilli</taxon>
        <taxon>Bacillales</taxon>
        <taxon>Bacillales Family XII. Incertae Sedis</taxon>
        <taxon>Exiguobacterium</taxon>
    </lineage>
</organism>
<gene>
    <name evidence="4" type="ordered locus">EAT1b_0006</name>
</gene>
<dbReference type="SUPFAM" id="SSF56747">
    <property type="entry name" value="Prim-pol domain"/>
    <property type="match status" value="1"/>
</dbReference>
<evidence type="ECO:0000313" key="5">
    <source>
        <dbReference type="Proteomes" id="UP000000716"/>
    </source>
</evidence>
<dbReference type="Pfam" id="PF00493">
    <property type="entry name" value="MCM"/>
    <property type="match status" value="1"/>
</dbReference>
<dbReference type="eggNOG" id="COG1467">
    <property type="taxonomic scope" value="Bacteria"/>
</dbReference>
<dbReference type="InterPro" id="IPR002755">
    <property type="entry name" value="DNA_primase_S"/>
</dbReference>
<keyword evidence="2" id="KW-0067">ATP-binding</keyword>
<evidence type="ECO:0000256" key="2">
    <source>
        <dbReference type="ARBA" id="ARBA00022840"/>
    </source>
</evidence>
<dbReference type="STRING" id="360911.EAT1b_0006"/>
<dbReference type="RefSeq" id="WP_012726060.1">
    <property type="nucleotide sequence ID" value="NC_012673.1"/>
</dbReference>
<dbReference type="InterPro" id="IPR001208">
    <property type="entry name" value="MCM_dom"/>
</dbReference>
<accession>C4L0M3</accession>
<dbReference type="Gene3D" id="3.40.50.300">
    <property type="entry name" value="P-loop containing nucleotide triphosphate hydrolases"/>
    <property type="match status" value="1"/>
</dbReference>
<keyword evidence="1" id="KW-0547">Nucleotide-binding</keyword>
<protein>
    <submittedName>
        <fullName evidence="4">DNA primase small subunit</fullName>
    </submittedName>
</protein>
<keyword evidence="5" id="KW-1185">Reference proteome</keyword>
<dbReference type="Gene3D" id="3.90.920.10">
    <property type="entry name" value="DNA primase, PRIM domain"/>
    <property type="match status" value="1"/>
</dbReference>
<dbReference type="InterPro" id="IPR027417">
    <property type="entry name" value="P-loop_NTPase"/>
</dbReference>
<dbReference type="AlphaFoldDB" id="C4L0M3"/>
<dbReference type="Pfam" id="PF01896">
    <property type="entry name" value="DNA_primase_S"/>
    <property type="match status" value="1"/>
</dbReference>
<reference evidence="4 5" key="1">
    <citation type="journal article" date="2011" name="J. Bacteriol.">
        <title>Complete genome sequence of the Thermophilic Bacterium Exiguobacterium sp. AT1b.</title>
        <authorList>
            <person name="Vishnivetskaya T.A."/>
            <person name="Lucas S."/>
            <person name="Copeland A."/>
            <person name="Lapidus A."/>
            <person name="Glavina Del Rio T."/>
            <person name="Dalin E."/>
            <person name="Tice H."/>
            <person name="Bruce D.C."/>
            <person name="Goodwin L.A."/>
            <person name="Pitluck S."/>
            <person name="Saunders E."/>
            <person name="Brettin T."/>
            <person name="Detter C."/>
            <person name="Han C."/>
            <person name="Larimer F."/>
            <person name="Land M.L."/>
            <person name="Hauser L.J."/>
            <person name="Kyrpides N.C."/>
            <person name="Ovchinnikova G."/>
            <person name="Kathariou S."/>
            <person name="Ramaley R.F."/>
            <person name="Rodrigues D.F."/>
            <person name="Hendrix C."/>
            <person name="Richardson P."/>
            <person name="Tiedje J.M."/>
        </authorList>
    </citation>
    <scope>NUCLEOTIDE SEQUENCE [LARGE SCALE GENOMIC DNA]</scope>
    <source>
        <strain evidence="5">ATCC BAA-1283 / AT1b</strain>
    </source>
</reference>
<feature type="domain" description="MCM C-terminal AAA(+) ATPase" evidence="3">
    <location>
        <begin position="615"/>
        <end position="767"/>
    </location>
</feature>
<proteinExistence type="predicted"/>
<dbReference type="GO" id="GO:0003677">
    <property type="term" value="F:DNA binding"/>
    <property type="evidence" value="ECO:0007669"/>
    <property type="project" value="InterPro"/>
</dbReference>
<evidence type="ECO:0000259" key="3">
    <source>
        <dbReference type="PROSITE" id="PS50051"/>
    </source>
</evidence>